<evidence type="ECO:0000256" key="2">
    <source>
        <dbReference type="ARBA" id="ARBA00022723"/>
    </source>
</evidence>
<dbReference type="GO" id="GO:0003924">
    <property type="term" value="F:GTPase activity"/>
    <property type="evidence" value="ECO:0007669"/>
    <property type="project" value="InterPro"/>
</dbReference>
<evidence type="ECO:0000256" key="4">
    <source>
        <dbReference type="ARBA" id="ARBA00023134"/>
    </source>
</evidence>
<comment type="caution">
    <text evidence="9">The sequence shown here is derived from an EMBL/GenBank/DDBJ whole genome shotgun (WGS) entry which is preliminary data.</text>
</comment>
<evidence type="ECO:0000256" key="5">
    <source>
        <dbReference type="ARBA" id="ARBA00023224"/>
    </source>
</evidence>
<feature type="region of interest" description="Disordered" evidence="8">
    <location>
        <begin position="1"/>
        <end position="102"/>
    </location>
</feature>
<dbReference type="SUPFAM" id="SSF47895">
    <property type="entry name" value="Transducin (alpha subunit), insertion domain"/>
    <property type="match status" value="1"/>
</dbReference>
<feature type="compositionally biased region" description="Polar residues" evidence="8">
    <location>
        <begin position="356"/>
        <end position="365"/>
    </location>
</feature>
<dbReference type="EMBL" id="LWDF02000190">
    <property type="protein sequence ID" value="KAE8254449.1"/>
    <property type="molecule type" value="Genomic_DNA"/>
</dbReference>
<reference evidence="9" key="2">
    <citation type="journal article" date="2019" name="IMA Fungus">
        <title>Genome sequencing and comparison of five Tilletia species to identify candidate genes for the detection of regulated species infecting wheat.</title>
        <authorList>
            <person name="Nguyen H.D.T."/>
            <person name="Sultana T."/>
            <person name="Kesanakurti P."/>
            <person name="Hambleton S."/>
        </authorList>
    </citation>
    <scope>NUCLEOTIDE SEQUENCE</scope>
    <source>
        <strain evidence="9">DAOMC 236416</strain>
    </source>
</reference>
<dbReference type="GO" id="GO:0005525">
    <property type="term" value="F:GTP binding"/>
    <property type="evidence" value="ECO:0007669"/>
    <property type="project" value="UniProtKB-KW"/>
</dbReference>
<comment type="similarity">
    <text evidence="1">Belongs to the G-alpha family.</text>
</comment>
<feature type="compositionally biased region" description="Low complexity" evidence="8">
    <location>
        <begin position="84"/>
        <end position="97"/>
    </location>
</feature>
<feature type="compositionally biased region" description="Low complexity" evidence="8">
    <location>
        <begin position="694"/>
        <end position="707"/>
    </location>
</feature>
<keyword evidence="2 7" id="KW-0479">Metal-binding</keyword>
<keyword evidence="5" id="KW-0807">Transducer</keyword>
<dbReference type="GO" id="GO:0005737">
    <property type="term" value="C:cytoplasm"/>
    <property type="evidence" value="ECO:0007669"/>
    <property type="project" value="TreeGrafter"/>
</dbReference>
<dbReference type="OrthoDB" id="5817230at2759"/>
<feature type="compositionally biased region" description="Pro residues" evidence="8">
    <location>
        <begin position="382"/>
        <end position="392"/>
    </location>
</feature>
<proteinExistence type="inferred from homology"/>
<feature type="compositionally biased region" description="Basic and acidic residues" evidence="8">
    <location>
        <begin position="60"/>
        <end position="74"/>
    </location>
</feature>
<dbReference type="PROSITE" id="PS51882">
    <property type="entry name" value="G_ALPHA"/>
    <property type="match status" value="1"/>
</dbReference>
<evidence type="ECO:0000256" key="3">
    <source>
        <dbReference type="ARBA" id="ARBA00022741"/>
    </source>
</evidence>
<dbReference type="AlphaFoldDB" id="A0A177TF43"/>
<feature type="compositionally biased region" description="Low complexity" evidence="8">
    <location>
        <begin position="718"/>
        <end position="735"/>
    </location>
</feature>
<evidence type="ECO:0000256" key="1">
    <source>
        <dbReference type="ARBA" id="ARBA00005804"/>
    </source>
</evidence>
<dbReference type="FunFam" id="3.40.50.300:FF:000692">
    <property type="entry name" value="Guanine nucleotide-binding protein subunit alpha"/>
    <property type="match status" value="1"/>
</dbReference>
<dbReference type="InterPro" id="IPR001019">
    <property type="entry name" value="Gprotein_alpha_su"/>
</dbReference>
<dbReference type="SUPFAM" id="SSF52540">
    <property type="entry name" value="P-loop containing nucleoside triphosphate hydrolases"/>
    <property type="match status" value="1"/>
</dbReference>
<accession>A0A177TF43</accession>
<reference evidence="9" key="1">
    <citation type="submission" date="2016-04" db="EMBL/GenBank/DDBJ databases">
        <authorList>
            <person name="Nguyen H.D."/>
            <person name="Samba Siva P."/>
            <person name="Cullis J."/>
            <person name="Levesque C.A."/>
            <person name="Hambleton S."/>
        </authorList>
    </citation>
    <scope>NUCLEOTIDE SEQUENCE</scope>
    <source>
        <strain evidence="9">DAOMC 236416</strain>
    </source>
</reference>
<evidence type="ECO:0000256" key="8">
    <source>
        <dbReference type="SAM" id="MobiDB-lite"/>
    </source>
</evidence>
<gene>
    <name evidence="9" type="ORF">A4X13_0g3414</name>
</gene>
<sequence length="1203" mass="131064">MPSSFQFLSQLGLSSSKSQKSLLVSPDLIQPQESSSRDGSPSSDSRGARKPRRVTAAQARSDEIDRRLRKEADLSARVSPPVLQQQQQQQTQPLQQRQARERHVQQPDLSILLLGQQGAGKTTVLKQMRLLYDPQTHERERHGWRLVIFLNIITAARIMLERIEEYEESKSDCGPSVASINSCDYSTPQTLQPSDSQLQFQQQLLPGATADDLAFSFGHRNLIMQALNSAPGANRSRLALTSRSEISLASHRPFPSTVLSTAQPSRSAATRAKILRLRLAPLLTLERELREELGAIGDDVDLSGNAVVSGTAAWAQRIPVPSNRSLSSLDDTGGPREDSILVLKPGWLRKFGGGPTDSQATLTNNSDEEGKGNEGVDSPYTLMPPPPPPVYPLPQAQLQPQAPIRTADLNVPSEKWHHARARSGSNASDMMAVNNRRQERSVIPLGTFPRHQLTNAKSIPSLLSKAMSFSNNKGPINSAGNNGGFRRDSMGMGRGSTDTSITAVESAEEVDGSLSNGNGKFKRVWQRQRTQSSMFTSRNVDRTMGQISSPPLPPSNSFPVSQRASSQSGMSVEEEQDGQLGRMRKSRPAHLRRSISSIDEMVVPMMSLVPQTAPLTGRRSIDVRSCHRDNLTDGSQFSLVGSDISGNARLNRGSSSTDSPSCLEGSEQEMLRDTNDFGTNSKTSGPNPRRNNWERGSSGSSNGSANGHATPRSASAISHNNSQQLSPPSSSMVTTTSLPHFSKFSPATTWDSHSSCATSVHSVALPAAVDPFHPTSGGPTGGNSMDSFTSNLPSMAKLEHERTGSSSQGSDWIPSDASIARFSVDGRTAHTSTNSTLSTTAAFHGADSAPIPQLATFPSPQNEDTIILEPRPAAARRKTTELGSGVGLGFGGKDLKKTANASIDDPAVLLAACKDEILSLWRDPIVVAHRRMGSYHGESDMHYLIKNLDRIAAMNFKPTDEDIMHARVRTQGVIEERFRIHPTLCCRIFDVGGSTYQRKAWSPFFDNQVDSFIFLAPLSAYDQTLNEDPTMNRLQDSLGLFKSIMDSPLLRRASVILFLNKIDILKRKLRRAAVSAGRAGSRAHGDGSWEEEGDEDDDYQSFSSSSTPSPEPYECDSNLDVRTHFPDYTGHPHDFESVWRFFRDAFLGIASSAHYPASLSTVTPSRAVYVHPTVAVDRIQIGGILRNVMDGVLDSHLTEITVL</sequence>
<dbReference type="Pfam" id="PF00503">
    <property type="entry name" value="G-alpha"/>
    <property type="match status" value="2"/>
</dbReference>
<feature type="compositionally biased region" description="Basic residues" evidence="8">
    <location>
        <begin position="582"/>
        <end position="592"/>
    </location>
</feature>
<feature type="compositionally biased region" description="Polar residues" evidence="8">
    <location>
        <begin position="676"/>
        <end position="686"/>
    </location>
</feature>
<keyword evidence="3 6" id="KW-0547">Nucleotide-binding</keyword>
<evidence type="ECO:0000256" key="7">
    <source>
        <dbReference type="PIRSR" id="PIRSR601019-2"/>
    </source>
</evidence>
<dbReference type="Proteomes" id="UP000077521">
    <property type="component" value="Unassembled WGS sequence"/>
</dbReference>
<feature type="binding site" evidence="6">
    <location>
        <begin position="1060"/>
        <end position="1063"/>
    </location>
    <ligand>
        <name>GTP</name>
        <dbReference type="ChEBI" id="CHEBI:37565"/>
    </ligand>
</feature>
<feature type="region of interest" description="Disordered" evidence="8">
    <location>
        <begin position="1079"/>
        <end position="1116"/>
    </location>
</feature>
<keyword evidence="4 6" id="KW-0342">GTP-binding</keyword>
<protein>
    <submittedName>
        <fullName evidence="9">Uncharacterized protein</fullName>
    </submittedName>
</protein>
<feature type="compositionally biased region" description="Acidic residues" evidence="8">
    <location>
        <begin position="1088"/>
        <end position="1099"/>
    </location>
</feature>
<dbReference type="Gene3D" id="1.10.400.10">
    <property type="entry name" value="GI Alpha 1, domain 2-like"/>
    <property type="match status" value="1"/>
</dbReference>
<keyword evidence="10" id="KW-1185">Reference proteome</keyword>
<dbReference type="GO" id="GO:0007188">
    <property type="term" value="P:adenylate cyclase-modulating G protein-coupled receptor signaling pathway"/>
    <property type="evidence" value="ECO:0007669"/>
    <property type="project" value="TreeGrafter"/>
</dbReference>
<name>A0A177TF43_9BASI</name>
<feature type="compositionally biased region" description="Low complexity" evidence="8">
    <location>
        <begin position="1"/>
        <end position="25"/>
    </location>
</feature>
<dbReference type="PANTHER" id="PTHR10218">
    <property type="entry name" value="GTP-BINDING PROTEIN ALPHA SUBUNIT"/>
    <property type="match status" value="1"/>
</dbReference>
<dbReference type="InterPro" id="IPR011025">
    <property type="entry name" value="GproteinA_insert"/>
</dbReference>
<feature type="region of interest" description="Disordered" evidence="8">
    <location>
        <begin position="352"/>
        <end position="395"/>
    </location>
</feature>
<dbReference type="GO" id="GO:0005834">
    <property type="term" value="C:heterotrimeric G-protein complex"/>
    <property type="evidence" value="ECO:0007669"/>
    <property type="project" value="TreeGrafter"/>
</dbReference>
<dbReference type="SMART" id="SM00275">
    <property type="entry name" value="G_alpha"/>
    <property type="match status" value="1"/>
</dbReference>
<dbReference type="GO" id="GO:0031683">
    <property type="term" value="F:G-protein beta/gamma-subunit complex binding"/>
    <property type="evidence" value="ECO:0007669"/>
    <property type="project" value="InterPro"/>
</dbReference>
<dbReference type="GO" id="GO:0046872">
    <property type="term" value="F:metal ion binding"/>
    <property type="evidence" value="ECO:0007669"/>
    <property type="project" value="UniProtKB-KW"/>
</dbReference>
<evidence type="ECO:0000313" key="9">
    <source>
        <dbReference type="EMBL" id="KAE8254449.1"/>
    </source>
</evidence>
<feature type="region of interest" description="Disordered" evidence="8">
    <location>
        <begin position="524"/>
        <end position="592"/>
    </location>
</feature>
<feature type="compositionally biased region" description="Polar residues" evidence="8">
    <location>
        <begin position="527"/>
        <end position="538"/>
    </location>
</feature>
<evidence type="ECO:0000256" key="6">
    <source>
        <dbReference type="PIRSR" id="PIRSR601019-1"/>
    </source>
</evidence>
<evidence type="ECO:0000313" key="10">
    <source>
        <dbReference type="Proteomes" id="UP000077521"/>
    </source>
</evidence>
<dbReference type="GO" id="GO:0001664">
    <property type="term" value="F:G protein-coupled receptor binding"/>
    <property type="evidence" value="ECO:0007669"/>
    <property type="project" value="TreeGrafter"/>
</dbReference>
<dbReference type="Gene3D" id="3.40.50.300">
    <property type="entry name" value="P-loop containing nucleotide triphosphate hydrolases"/>
    <property type="match status" value="2"/>
</dbReference>
<dbReference type="InterPro" id="IPR027417">
    <property type="entry name" value="P-loop_NTPase"/>
</dbReference>
<keyword evidence="7" id="KW-0460">Magnesium</keyword>
<feature type="binding site" evidence="7">
    <location>
        <position position="970"/>
    </location>
    <ligand>
        <name>Mg(2+)</name>
        <dbReference type="ChEBI" id="CHEBI:18420"/>
    </ligand>
</feature>
<organism evidence="9 10">
    <name type="scientific">Tilletia indica</name>
    <dbReference type="NCBI Taxonomy" id="43049"/>
    <lineage>
        <taxon>Eukaryota</taxon>
        <taxon>Fungi</taxon>
        <taxon>Dikarya</taxon>
        <taxon>Basidiomycota</taxon>
        <taxon>Ustilaginomycotina</taxon>
        <taxon>Exobasidiomycetes</taxon>
        <taxon>Tilletiales</taxon>
        <taxon>Tilletiaceae</taxon>
        <taxon>Tilletia</taxon>
    </lineage>
</organism>
<dbReference type="PANTHER" id="PTHR10218:SF360">
    <property type="entry name" value="GUANINE NUCLEOTIDE-BINDING PROTEIN SUBUNIT ALPHA HOMOLOG"/>
    <property type="match status" value="1"/>
</dbReference>
<feature type="region of interest" description="Disordered" evidence="8">
    <location>
        <begin position="630"/>
        <end position="735"/>
    </location>
</feature>